<feature type="transmembrane region" description="Helical" evidence="6">
    <location>
        <begin position="274"/>
        <end position="298"/>
    </location>
</feature>
<dbReference type="Gene3D" id="1.20.1250.20">
    <property type="entry name" value="MFS general substrate transporter like domains"/>
    <property type="match status" value="1"/>
</dbReference>
<gene>
    <name evidence="8" type="ORF">H9894_03820</name>
</gene>
<evidence type="ECO:0000259" key="7">
    <source>
        <dbReference type="PROSITE" id="PS50850"/>
    </source>
</evidence>
<dbReference type="PROSITE" id="PS50850">
    <property type="entry name" value="MFS"/>
    <property type="match status" value="1"/>
</dbReference>
<dbReference type="PANTHER" id="PTHR42718:SF9">
    <property type="entry name" value="MAJOR FACILITATOR SUPERFAMILY MULTIDRUG TRANSPORTER MFSC"/>
    <property type="match status" value="1"/>
</dbReference>
<name>A0A9D1PV62_9BACT</name>
<dbReference type="Gene3D" id="1.20.1720.10">
    <property type="entry name" value="Multidrug resistance protein D"/>
    <property type="match status" value="1"/>
</dbReference>
<evidence type="ECO:0000256" key="4">
    <source>
        <dbReference type="ARBA" id="ARBA00022989"/>
    </source>
</evidence>
<feature type="transmembrane region" description="Helical" evidence="6">
    <location>
        <begin position="58"/>
        <end position="76"/>
    </location>
</feature>
<evidence type="ECO:0000256" key="6">
    <source>
        <dbReference type="SAM" id="Phobius"/>
    </source>
</evidence>
<comment type="subcellular location">
    <subcellularLocation>
        <location evidence="1">Membrane</location>
        <topology evidence="1">Multi-pass membrane protein</topology>
    </subcellularLocation>
</comment>
<evidence type="ECO:0000313" key="9">
    <source>
        <dbReference type="Proteomes" id="UP000886752"/>
    </source>
</evidence>
<feature type="transmembrane region" description="Helical" evidence="6">
    <location>
        <begin position="237"/>
        <end position="253"/>
    </location>
</feature>
<dbReference type="GO" id="GO:0016020">
    <property type="term" value="C:membrane"/>
    <property type="evidence" value="ECO:0007669"/>
    <property type="project" value="UniProtKB-SubCell"/>
</dbReference>
<dbReference type="GO" id="GO:0022857">
    <property type="term" value="F:transmembrane transporter activity"/>
    <property type="evidence" value="ECO:0007669"/>
    <property type="project" value="InterPro"/>
</dbReference>
<feature type="transmembrane region" description="Helical" evidence="6">
    <location>
        <begin position="113"/>
        <end position="134"/>
    </location>
</feature>
<feature type="transmembrane region" description="Helical" evidence="6">
    <location>
        <begin position="365"/>
        <end position="390"/>
    </location>
</feature>
<feature type="transmembrane region" description="Helical" evidence="6">
    <location>
        <begin position="208"/>
        <end position="231"/>
    </location>
</feature>
<feature type="transmembrane region" description="Helical" evidence="6">
    <location>
        <begin position="441"/>
        <end position="466"/>
    </location>
</feature>
<keyword evidence="3 6" id="KW-0812">Transmembrane</keyword>
<evidence type="ECO:0000256" key="2">
    <source>
        <dbReference type="ARBA" id="ARBA00022448"/>
    </source>
</evidence>
<evidence type="ECO:0000256" key="3">
    <source>
        <dbReference type="ARBA" id="ARBA00022692"/>
    </source>
</evidence>
<feature type="transmembrane region" description="Helical" evidence="6">
    <location>
        <begin position="411"/>
        <end position="429"/>
    </location>
</feature>
<sequence>MPFSPDSSPSLSADDRRTLKGLIVAVLAMQLLTPFLQSGVAVLLPAMGRTFSCSATELGLVSTVYCMALAIFNLAMGRAGDKWGRRKVCLASAVILAPTVALMGLVPNIESVIGLRFFQGMGTAAFCTSSLAMLVACSPPAMRGRLLGITSTGVYVGVSIGPLIGGYVNVLWGWKIFFWGISLWAMFCFVIMLLLVRREWYESPELPYDWTGLVLFAASMIVIVQGCAGSMPDRYRPLVLLAGLALSVVFLVWEYRLKTTMPLLDIRVLIHNRLFVLSNLASFSLYASLFSLTFFYSLYLQFARGMNSDLAGTVIFLQPVVQVLFTMPGGWLSDRIGPEPVALTGNVFAVASLVLALFLDGASPMWFITLILVLNGMGMALFVTPNTVMIMTSVDPAHMSQASGLVGTGRTAGMLLSMVIATFCLRLTMGDAVPGPENSASLISAMHMSFMVFCVLCSVSFLCSILRMGRFVTGR</sequence>
<dbReference type="PANTHER" id="PTHR42718">
    <property type="entry name" value="MAJOR FACILITATOR SUPERFAMILY MULTIDRUG TRANSPORTER MFSC"/>
    <property type="match status" value="1"/>
</dbReference>
<proteinExistence type="predicted"/>
<dbReference type="PRINTS" id="PR01036">
    <property type="entry name" value="TCRTETB"/>
</dbReference>
<evidence type="ECO:0000313" key="8">
    <source>
        <dbReference type="EMBL" id="HIW00297.1"/>
    </source>
</evidence>
<feature type="transmembrane region" description="Helical" evidence="6">
    <location>
        <begin position="146"/>
        <end position="170"/>
    </location>
</feature>
<dbReference type="Proteomes" id="UP000886752">
    <property type="component" value="Unassembled WGS sequence"/>
</dbReference>
<organism evidence="8 9">
    <name type="scientific">Candidatus Desulfovibrio intestinipullorum</name>
    <dbReference type="NCBI Taxonomy" id="2838536"/>
    <lineage>
        <taxon>Bacteria</taxon>
        <taxon>Pseudomonadati</taxon>
        <taxon>Thermodesulfobacteriota</taxon>
        <taxon>Desulfovibrionia</taxon>
        <taxon>Desulfovibrionales</taxon>
        <taxon>Desulfovibrionaceae</taxon>
        <taxon>Desulfovibrio</taxon>
    </lineage>
</organism>
<reference evidence="8" key="1">
    <citation type="journal article" date="2021" name="PeerJ">
        <title>Extensive microbial diversity within the chicken gut microbiome revealed by metagenomics and culture.</title>
        <authorList>
            <person name="Gilroy R."/>
            <person name="Ravi A."/>
            <person name="Getino M."/>
            <person name="Pursley I."/>
            <person name="Horton D.L."/>
            <person name="Alikhan N.F."/>
            <person name="Baker D."/>
            <person name="Gharbi K."/>
            <person name="Hall N."/>
            <person name="Watson M."/>
            <person name="Adriaenssens E.M."/>
            <person name="Foster-Nyarko E."/>
            <person name="Jarju S."/>
            <person name="Secka A."/>
            <person name="Antonio M."/>
            <person name="Oren A."/>
            <person name="Chaudhuri R.R."/>
            <person name="La Ragione R."/>
            <person name="Hildebrand F."/>
            <person name="Pallen M.J."/>
        </authorList>
    </citation>
    <scope>NUCLEOTIDE SEQUENCE</scope>
    <source>
        <strain evidence="8">ChiHecec2B26-446</strain>
    </source>
</reference>
<keyword evidence="5 6" id="KW-0472">Membrane</keyword>
<feature type="transmembrane region" description="Helical" evidence="6">
    <location>
        <begin position="341"/>
        <end position="359"/>
    </location>
</feature>
<feature type="domain" description="Major facilitator superfamily (MFS) profile" evidence="7">
    <location>
        <begin position="22"/>
        <end position="472"/>
    </location>
</feature>
<keyword evidence="2" id="KW-0813">Transport</keyword>
<feature type="transmembrane region" description="Helical" evidence="6">
    <location>
        <begin position="176"/>
        <end position="196"/>
    </location>
</feature>
<dbReference type="AlphaFoldDB" id="A0A9D1PV62"/>
<feature type="transmembrane region" description="Helical" evidence="6">
    <location>
        <begin position="88"/>
        <end position="107"/>
    </location>
</feature>
<protein>
    <submittedName>
        <fullName evidence="8">MFS transporter</fullName>
    </submittedName>
</protein>
<dbReference type="EMBL" id="DXHV01000041">
    <property type="protein sequence ID" value="HIW00297.1"/>
    <property type="molecule type" value="Genomic_DNA"/>
</dbReference>
<dbReference type="CDD" id="cd17321">
    <property type="entry name" value="MFS_MMR_MDR_like"/>
    <property type="match status" value="1"/>
</dbReference>
<dbReference type="InterPro" id="IPR036259">
    <property type="entry name" value="MFS_trans_sf"/>
</dbReference>
<dbReference type="InterPro" id="IPR020846">
    <property type="entry name" value="MFS_dom"/>
</dbReference>
<accession>A0A9D1PV62</accession>
<dbReference type="InterPro" id="IPR011701">
    <property type="entry name" value="MFS"/>
</dbReference>
<reference evidence="8" key="2">
    <citation type="submission" date="2021-04" db="EMBL/GenBank/DDBJ databases">
        <authorList>
            <person name="Gilroy R."/>
        </authorList>
    </citation>
    <scope>NUCLEOTIDE SEQUENCE</scope>
    <source>
        <strain evidence="8">ChiHecec2B26-446</strain>
    </source>
</reference>
<evidence type="ECO:0000256" key="1">
    <source>
        <dbReference type="ARBA" id="ARBA00004141"/>
    </source>
</evidence>
<dbReference type="SUPFAM" id="SSF103473">
    <property type="entry name" value="MFS general substrate transporter"/>
    <property type="match status" value="1"/>
</dbReference>
<feature type="transmembrane region" description="Helical" evidence="6">
    <location>
        <begin position="21"/>
        <end position="46"/>
    </location>
</feature>
<feature type="transmembrane region" description="Helical" evidence="6">
    <location>
        <begin position="310"/>
        <end position="329"/>
    </location>
</feature>
<dbReference type="Pfam" id="PF07690">
    <property type="entry name" value="MFS_1"/>
    <property type="match status" value="2"/>
</dbReference>
<comment type="caution">
    <text evidence="8">The sequence shown here is derived from an EMBL/GenBank/DDBJ whole genome shotgun (WGS) entry which is preliminary data.</text>
</comment>
<evidence type="ECO:0000256" key="5">
    <source>
        <dbReference type="ARBA" id="ARBA00023136"/>
    </source>
</evidence>
<keyword evidence="4 6" id="KW-1133">Transmembrane helix</keyword>